<feature type="transmembrane region" description="Helical" evidence="1">
    <location>
        <begin position="40"/>
        <end position="60"/>
    </location>
</feature>
<name>A0A4Q9KEC1_9ACTN</name>
<evidence type="ECO:0000256" key="1">
    <source>
        <dbReference type="SAM" id="Phobius"/>
    </source>
</evidence>
<reference evidence="2 3" key="1">
    <citation type="submission" date="2019-01" db="EMBL/GenBank/DDBJ databases">
        <title>Lactibacter flavus gen. nov., sp. nov., a novel bacterium of the family Propionibacteriaceae isolated from raw milk and dairy products.</title>
        <authorList>
            <person name="Huptas C."/>
            <person name="Wenning M."/>
            <person name="Breitenwieser F."/>
            <person name="Doll E."/>
            <person name="Von Neubeck M."/>
            <person name="Busse H.-J."/>
            <person name="Scherer S."/>
        </authorList>
    </citation>
    <scope>NUCLEOTIDE SEQUENCE [LARGE SCALE GENOMIC DNA]</scope>
    <source>
        <strain evidence="2 3">KCTC 33808</strain>
    </source>
</reference>
<dbReference type="OrthoDB" id="3267755at2"/>
<feature type="transmembrane region" description="Helical" evidence="1">
    <location>
        <begin position="12"/>
        <end position="34"/>
    </location>
</feature>
<proteinExistence type="predicted"/>
<protein>
    <submittedName>
        <fullName evidence="2">DUF4233 domain-containing protein</fullName>
    </submittedName>
</protein>
<keyword evidence="1" id="KW-0472">Membrane</keyword>
<evidence type="ECO:0000313" key="3">
    <source>
        <dbReference type="Proteomes" id="UP000292373"/>
    </source>
</evidence>
<dbReference type="Pfam" id="PF14017">
    <property type="entry name" value="DUF4233"/>
    <property type="match status" value="1"/>
</dbReference>
<comment type="caution">
    <text evidence="2">The sequence shown here is derived from an EMBL/GenBank/DDBJ whole genome shotgun (WGS) entry which is preliminary data.</text>
</comment>
<accession>A0A4Q9KEC1</accession>
<gene>
    <name evidence="2" type="ORF">ET989_08775</name>
</gene>
<organism evidence="2 3">
    <name type="scientific">Propioniciclava sinopodophylli</name>
    <dbReference type="NCBI Taxonomy" id="1837344"/>
    <lineage>
        <taxon>Bacteria</taxon>
        <taxon>Bacillati</taxon>
        <taxon>Actinomycetota</taxon>
        <taxon>Actinomycetes</taxon>
        <taxon>Propionibacteriales</taxon>
        <taxon>Propionibacteriaceae</taxon>
        <taxon>Propioniciclava</taxon>
    </lineage>
</organism>
<dbReference type="EMBL" id="SDMQ01000008">
    <property type="protein sequence ID" value="TBT84238.1"/>
    <property type="molecule type" value="Genomic_DNA"/>
</dbReference>
<evidence type="ECO:0000313" key="2">
    <source>
        <dbReference type="EMBL" id="TBT84238.1"/>
    </source>
</evidence>
<keyword evidence="1" id="KW-0812">Transmembrane</keyword>
<keyword evidence="3" id="KW-1185">Reference proteome</keyword>
<keyword evidence="1" id="KW-1133">Transmembrane helix</keyword>
<dbReference type="RefSeq" id="WP_131168167.1">
    <property type="nucleotide sequence ID" value="NZ_SDMQ01000008.1"/>
</dbReference>
<dbReference type="Proteomes" id="UP000292373">
    <property type="component" value="Unassembled WGS sequence"/>
</dbReference>
<feature type="transmembrane region" description="Helical" evidence="1">
    <location>
        <begin position="65"/>
        <end position="82"/>
    </location>
</feature>
<dbReference type="AlphaFoldDB" id="A0A4Q9KEC1"/>
<dbReference type="InterPro" id="IPR025327">
    <property type="entry name" value="DUF4233"/>
</dbReference>
<sequence length="112" mass="11655">MRLPEGNPMTKTLALTLIFEVVVFVLAVPGMIQVNDVPPGLAFGAGGAAALLAGVAGGLIGRRPVGWPLAWLAQLAGIALGFLTPWMWAVGGGFAALFAVEFFLGRKITEQH</sequence>